<dbReference type="InterPro" id="IPR012454">
    <property type="entry name" value="DUF1659"/>
</dbReference>
<evidence type="ECO:0000313" key="2">
    <source>
        <dbReference type="EMBL" id="MDY0404744.1"/>
    </source>
</evidence>
<organism evidence="2 4">
    <name type="scientific">Tigheibacillus jepli</name>
    <dbReference type="NCBI Taxonomy" id="3035914"/>
    <lineage>
        <taxon>Bacteria</taxon>
        <taxon>Bacillati</taxon>
        <taxon>Bacillota</taxon>
        <taxon>Bacilli</taxon>
        <taxon>Bacillales</taxon>
        <taxon>Bacillaceae</taxon>
        <taxon>Tigheibacillus</taxon>
    </lineage>
</organism>
<evidence type="ECO:0000259" key="1">
    <source>
        <dbReference type="Pfam" id="PF07872"/>
    </source>
</evidence>
<dbReference type="EMBL" id="JAROCA020000001">
    <property type="protein sequence ID" value="MDY0404744.1"/>
    <property type="molecule type" value="Genomic_DNA"/>
</dbReference>
<reference evidence="2 4" key="1">
    <citation type="submission" date="2023-10" db="EMBL/GenBank/DDBJ databases">
        <title>179-bfca-hs.</title>
        <authorList>
            <person name="Miliotis G."/>
            <person name="Sengupta P."/>
            <person name="Hameed A."/>
            <person name="Chuvochina M."/>
            <person name="Mcdonagh F."/>
            <person name="Simpson A.C."/>
            <person name="Singh N.K."/>
            <person name="Rekha P.D."/>
            <person name="Raman K."/>
            <person name="Hugenholtz P."/>
            <person name="Venkateswaran K."/>
        </authorList>
    </citation>
    <scope>NUCLEOTIDE SEQUENCE [LARGE SCALE GENOMIC DNA]</scope>
    <source>
        <strain evidence="2 4">179-BFC-A-HS</strain>
    </source>
</reference>
<keyword evidence="4" id="KW-1185">Reference proteome</keyword>
<sequence length="72" mass="8147">MAAEEAMSSTLRLSFYDGDDEETGKPIYKYKNFNVHVDATADQLYGTAQAFAGLQERPLYSVVRNHSTEIRQ</sequence>
<dbReference type="Proteomes" id="UP001228376">
    <property type="component" value="Unassembled WGS sequence"/>
</dbReference>
<dbReference type="Pfam" id="PF07872">
    <property type="entry name" value="DUF1659"/>
    <property type="match status" value="1"/>
</dbReference>
<gene>
    <name evidence="2" type="ORF">P5G51_004395</name>
    <name evidence="3" type="ORF">P5G51_011815</name>
</gene>
<comment type="caution">
    <text evidence="2">The sequence shown here is derived from an EMBL/GenBank/DDBJ whole genome shotgun (WGS) entry which is preliminary data.</text>
</comment>
<evidence type="ECO:0000313" key="3">
    <source>
        <dbReference type="EMBL" id="MDY0405982.1"/>
    </source>
</evidence>
<dbReference type="EMBL" id="JAROCA020000001">
    <property type="protein sequence ID" value="MDY0405982.1"/>
    <property type="molecule type" value="Genomic_DNA"/>
</dbReference>
<evidence type="ECO:0000313" key="4">
    <source>
        <dbReference type="Proteomes" id="UP001228376"/>
    </source>
</evidence>
<protein>
    <submittedName>
        <fullName evidence="2">DUF1659 domain-containing protein</fullName>
    </submittedName>
</protein>
<dbReference type="RefSeq" id="WP_306065156.1">
    <property type="nucleotide sequence ID" value="NZ_JAROCA020000001.1"/>
</dbReference>
<accession>A0ABU5CFV8</accession>
<feature type="domain" description="DUF1659" evidence="1">
    <location>
        <begin position="4"/>
        <end position="71"/>
    </location>
</feature>
<proteinExistence type="predicted"/>
<name>A0ABU5CFV8_9BACI</name>